<organism evidence="2 3">
    <name type="scientific">Mariniradius sediminis</name>
    <dbReference type="NCBI Taxonomy" id="2909237"/>
    <lineage>
        <taxon>Bacteria</taxon>
        <taxon>Pseudomonadati</taxon>
        <taxon>Bacteroidota</taxon>
        <taxon>Cytophagia</taxon>
        <taxon>Cytophagales</taxon>
        <taxon>Cyclobacteriaceae</taxon>
        <taxon>Mariniradius</taxon>
    </lineage>
</organism>
<keyword evidence="3" id="KW-1185">Reference proteome</keyword>
<feature type="domain" description="PKD" evidence="1">
    <location>
        <begin position="46"/>
        <end position="111"/>
    </location>
</feature>
<dbReference type="RefSeq" id="WP_234860437.1">
    <property type="nucleotide sequence ID" value="NZ_JAKEVZ010000002.1"/>
</dbReference>
<proteinExistence type="predicted"/>
<dbReference type="InterPro" id="IPR035986">
    <property type="entry name" value="PKD_dom_sf"/>
</dbReference>
<dbReference type="CDD" id="cd00146">
    <property type="entry name" value="PKD"/>
    <property type="match status" value="2"/>
</dbReference>
<dbReference type="Pfam" id="PF19406">
    <property type="entry name" value="PKD_5"/>
    <property type="match status" value="2"/>
</dbReference>
<evidence type="ECO:0000313" key="3">
    <source>
        <dbReference type="Proteomes" id="UP001201449"/>
    </source>
</evidence>
<dbReference type="NCBIfam" id="TIGR04131">
    <property type="entry name" value="Bac_Flav_CTERM"/>
    <property type="match status" value="1"/>
</dbReference>
<dbReference type="InterPro" id="IPR022409">
    <property type="entry name" value="PKD/Chitinase_dom"/>
</dbReference>
<gene>
    <name evidence="2" type="ORF">L0U89_03970</name>
</gene>
<feature type="domain" description="PKD" evidence="1">
    <location>
        <begin position="481"/>
        <end position="528"/>
    </location>
</feature>
<comment type="caution">
    <text evidence="2">The sequence shown here is derived from an EMBL/GenBank/DDBJ whole genome shotgun (WGS) entry which is preliminary data.</text>
</comment>
<dbReference type="Gene3D" id="2.60.40.10">
    <property type="entry name" value="Immunoglobulins"/>
    <property type="match status" value="6"/>
</dbReference>
<accession>A0ABS9BRB8</accession>
<dbReference type="SMART" id="SM00089">
    <property type="entry name" value="PKD"/>
    <property type="match status" value="3"/>
</dbReference>
<dbReference type="InterPro" id="IPR000601">
    <property type="entry name" value="PKD_dom"/>
</dbReference>
<feature type="domain" description="PKD" evidence="1">
    <location>
        <begin position="1474"/>
        <end position="1527"/>
    </location>
</feature>
<evidence type="ECO:0000313" key="2">
    <source>
        <dbReference type="EMBL" id="MCF1750217.1"/>
    </source>
</evidence>
<protein>
    <submittedName>
        <fullName evidence="2">PKD domain-containing protein</fullName>
    </submittedName>
</protein>
<name>A0ABS9BRB8_9BACT</name>
<sequence length="1631" mass="174299">MGSVGAAMVGILRINQASKSTKTETIDPPTADFSFEQPEDCGSAPIQFTDKSTGTQLTYLWDFGDGTTSTLASPEHAFTAAVGNGTETFDVTLTVTDSLGVTDSKTSPITVKQVPSTSVVSDRSDTDFDSLPFFIVCDNEESNFTFYNTSTTKETNVSYTIEWGDGSEPFEATDWDEVQHAYEIGVYYLEYTVVGENGCSVTKKIGVFIGSNPAVGFGNPGNTNICSGEALTFPITGTENNPPGTIYTITFSDGTPPQVFTHPPPAFVSHVFTETSCGKFGAPGFGNSFSATILAENPCSKSSAQVVPIYITEKPEPIIGLADSVFCENTFFDIRNETLFGNEVSNNGQCTNIGRFVWEVSPATGWELSPGNTLGSRPNPNVPNIWLVGSQVLTPKFTVPGVYTIKLISGNRCGIEEVTETICIIPTPEPAFELDVAEGCGPIQVKATNTSNLLGTCADGGDYFDWTVSYLGGNCGSTSGWSFAAGSNSNSYSPEFVFTNPGKYLITQSMVTSCGTFTASDTVSVFAPPQVILPTIPVTACGGLSLNPIPQILNLCGEEAATYLWTIEGGSISTSTNLDPGLIDFNTIGPKKITLAVTTSCGTTVASRDFEVFPIPELQITEDTSICRGEAITLNVTVSPLGTYSYQWRSEPASPIQNANTANPIVSPTQDTRFEVTVTNTATGCSQVEEVFITVTPAPEVAFSIPDQVICSGETSLPVQLSSTPPGLGVTWTAEANEVQGVTLNGESLIPAQTLVNTGNVPVDVVFSASIVPEDLGACEQVIARYIIQVNPAPIYPDAEIEVCSGTPFDFRPAGVVQGTSFTWNANPVPDVTGIASNDIPAPTISQTLVNNSNQVKQVVYNIVPSLGNCPAEPFTLTVALQPAPEIAFSLPNQTLCTGTSSDAVTITSNVEGATFSWISRANGVQGAIPSGTGNTIPEMDLVNPTPNPIQVDFEVLAQTGNQGTCSGVPSIYSIVVNPSITLDTDVGKFNGFGISCKGADDGFIRLNPRGGNGSFSYAWTGPNGFTSDQREIENLAPGDYAVVISDDFGCQVPAGYTLTEPTPLVVTFVEKQDVLCTGDLSGSISFVAEGGIETVPYQISWEKDGNPFPANSLSLQNLEAGVYELTLTDANGCSFESGPITITEPTQRLAISIEKGDISCYEAKDGFIKLNIVGGIGPYQVQWDFGSNQTNFTDLGPGNYAVTVTDQIGCVVTQAVTIIDAPVFKINPTVTNVSCFGQDDGQIKLEIEGGNEGLLIRWDDGRQVPELFNLGPGTYGVTVSKFGSCDIRREFTILEPENISISAVVNDALDCNNGTSGSIQLQVSGGVPPYTFAWSNGANTQNLTGLTTGTYNVNIIDANGCVSNREFVIKRPPPIEVLATRNQLVDCSPRKVQEEFLLNVTGGVPPYSIQWSGGLVFQNGTQMVADNPGLYLLTVRDQAGCEFKTSYEVSNTNVVLDAEIESVAFDQNGGFLVGIEIEFVNKTIGEVVSYFWDFGDGNSSSETNPRHTYQAGGEYEITLQAIDKFGCILEWKEKIKVVDYFLVVPNVFSPNGDGVNDYFFPKFVNVESLEFWVLNKWGESLFHTTDINSRGWDGKIRGETAMPGNYVYKLQYKTVDGRVETKTEVFLLLK</sequence>
<dbReference type="InterPro" id="IPR045828">
    <property type="entry name" value="PKD_Bacteroidetes"/>
</dbReference>
<dbReference type="Pfam" id="PF18911">
    <property type="entry name" value="PKD_4"/>
    <property type="match status" value="2"/>
</dbReference>
<dbReference type="PROSITE" id="PS50093">
    <property type="entry name" value="PKD"/>
    <property type="match status" value="3"/>
</dbReference>
<dbReference type="Pfam" id="PF13573">
    <property type="entry name" value="SprB"/>
    <property type="match status" value="4"/>
</dbReference>
<dbReference type="Pfam" id="PF13585">
    <property type="entry name" value="CHU_C"/>
    <property type="match status" value="1"/>
</dbReference>
<dbReference type="InterPro" id="IPR025667">
    <property type="entry name" value="SprB_repeat"/>
</dbReference>
<dbReference type="Proteomes" id="UP001201449">
    <property type="component" value="Unassembled WGS sequence"/>
</dbReference>
<reference evidence="2 3" key="1">
    <citation type="submission" date="2022-01" db="EMBL/GenBank/DDBJ databases">
        <title>Mariniradius saccharolyticus sp. nov., isolated from sediment of a river.</title>
        <authorList>
            <person name="Liu H."/>
        </authorList>
    </citation>
    <scope>NUCLEOTIDE SEQUENCE [LARGE SCALE GENOMIC DNA]</scope>
    <source>
        <strain evidence="2 3">RY-2</strain>
    </source>
</reference>
<dbReference type="SUPFAM" id="SSF49299">
    <property type="entry name" value="PKD domain"/>
    <property type="match status" value="3"/>
</dbReference>
<dbReference type="Gene3D" id="2.60.40.740">
    <property type="match status" value="1"/>
</dbReference>
<evidence type="ECO:0000259" key="1">
    <source>
        <dbReference type="PROSITE" id="PS50093"/>
    </source>
</evidence>
<dbReference type="InterPro" id="IPR013783">
    <property type="entry name" value="Ig-like_fold"/>
</dbReference>
<dbReference type="EMBL" id="JAKEVZ010000002">
    <property type="protein sequence ID" value="MCF1750217.1"/>
    <property type="molecule type" value="Genomic_DNA"/>
</dbReference>
<dbReference type="InterPro" id="IPR026341">
    <property type="entry name" value="T9SS_type_B"/>
</dbReference>